<organism evidence="10 11">
    <name type="scientific">Burkholderia gladioli</name>
    <name type="common">Pseudomonas marginata</name>
    <name type="synonym">Phytomonas marginata</name>
    <dbReference type="NCBI Taxonomy" id="28095"/>
    <lineage>
        <taxon>Bacteria</taxon>
        <taxon>Pseudomonadati</taxon>
        <taxon>Pseudomonadota</taxon>
        <taxon>Betaproteobacteria</taxon>
        <taxon>Burkholderiales</taxon>
        <taxon>Burkholderiaceae</taxon>
        <taxon>Burkholderia</taxon>
    </lineage>
</organism>
<evidence type="ECO:0000256" key="1">
    <source>
        <dbReference type="ARBA" id="ARBA00001962"/>
    </source>
</evidence>
<dbReference type="PANTHER" id="PTHR43756:SF5">
    <property type="entry name" value="CHOLINE MONOOXYGENASE, CHLOROPLASTIC"/>
    <property type="match status" value="1"/>
</dbReference>
<sequence>MDFDRELVARHWQLLGHRRELPADGDFVRFDSAAGEIVVFNDGGELVAFDNRCPHRGARLYLEDSGNQAASCAYHGWTYRQGQLIIPGRERFRHCRIEQAALNRYALDWCGDFLFVGMRPATDLSTQLGEFEQLVADISFNIDRRVDLNRYDYGCYWPLAVENALEPYHIGAVHPGTLGTLALDDGENRLHGANSAWFAPLGAARQRNQLAKLRRLFAIDFQYEGYLSLYLFPFTMISSTYGYSYSLQHFLPAGGGADLARFTSRLYAAPTVGAQADAIVEPFLASTTRLNRQVFEEDHAICRRLPRDAWSMAPLEFAADNEVKIDHFRTACRAFDATLRRAAPIASVSAVPAEPAAPVVPVVSAG</sequence>
<dbReference type="InterPro" id="IPR015881">
    <property type="entry name" value="ARHD_Rieske_2Fe_2S"/>
</dbReference>
<dbReference type="GO" id="GO:0051537">
    <property type="term" value="F:2 iron, 2 sulfur cluster binding"/>
    <property type="evidence" value="ECO:0007669"/>
    <property type="project" value="UniProtKB-KW"/>
</dbReference>
<evidence type="ECO:0000313" key="11">
    <source>
        <dbReference type="Proteomes" id="UP000220629"/>
    </source>
</evidence>
<dbReference type="Gene3D" id="2.102.10.10">
    <property type="entry name" value="Rieske [2Fe-2S] iron-sulphur domain"/>
    <property type="match status" value="1"/>
</dbReference>
<dbReference type="Pfam" id="PF00355">
    <property type="entry name" value="Rieske"/>
    <property type="match status" value="1"/>
</dbReference>
<dbReference type="Pfam" id="PF00848">
    <property type="entry name" value="Ring_hydroxyl_A"/>
    <property type="match status" value="1"/>
</dbReference>
<dbReference type="CDD" id="cd03469">
    <property type="entry name" value="Rieske_RO_Alpha_N"/>
    <property type="match status" value="1"/>
</dbReference>
<dbReference type="PROSITE" id="PS51296">
    <property type="entry name" value="RIESKE"/>
    <property type="match status" value="1"/>
</dbReference>
<feature type="domain" description="Rieske" evidence="9">
    <location>
        <begin position="12"/>
        <end position="116"/>
    </location>
</feature>
<evidence type="ECO:0000256" key="7">
    <source>
        <dbReference type="ARBA" id="ARBA00023014"/>
    </source>
</evidence>
<evidence type="ECO:0000313" key="10">
    <source>
        <dbReference type="EMBL" id="PEH39983.1"/>
    </source>
</evidence>
<dbReference type="Proteomes" id="UP000220629">
    <property type="component" value="Unassembled WGS sequence"/>
</dbReference>
<dbReference type="Gene3D" id="3.90.380.10">
    <property type="entry name" value="Naphthalene 1,2-dioxygenase Alpha Subunit, Chain A, domain 1"/>
    <property type="match status" value="1"/>
</dbReference>
<accession>A0A2A7S966</accession>
<evidence type="ECO:0000256" key="5">
    <source>
        <dbReference type="ARBA" id="ARBA00023002"/>
    </source>
</evidence>
<keyword evidence="8" id="KW-0520">NAD</keyword>
<dbReference type="GO" id="GO:0016491">
    <property type="term" value="F:oxidoreductase activity"/>
    <property type="evidence" value="ECO:0007669"/>
    <property type="project" value="UniProtKB-KW"/>
</dbReference>
<gene>
    <name evidence="10" type="ORF">CRM94_37830</name>
</gene>
<evidence type="ECO:0000256" key="2">
    <source>
        <dbReference type="ARBA" id="ARBA00008751"/>
    </source>
</evidence>
<keyword evidence="3" id="KW-0001">2Fe-2S</keyword>
<dbReference type="CDD" id="cd00680">
    <property type="entry name" value="RHO_alpha_C"/>
    <property type="match status" value="1"/>
</dbReference>
<dbReference type="PANTHER" id="PTHR43756">
    <property type="entry name" value="CHOLINE MONOOXYGENASE, CHLOROPLASTIC"/>
    <property type="match status" value="1"/>
</dbReference>
<keyword evidence="4" id="KW-0479">Metal-binding</keyword>
<dbReference type="RefSeq" id="WP_098154661.1">
    <property type="nucleotide sequence ID" value="NZ_CP065595.1"/>
</dbReference>
<comment type="caution">
    <text evidence="10">The sequence shown here is derived from an EMBL/GenBank/DDBJ whole genome shotgun (WGS) entry which is preliminary data.</text>
</comment>
<comment type="similarity">
    <text evidence="2">Belongs to the bacterial ring-hydroxylating dioxygenase alpha subunit family.</text>
</comment>
<dbReference type="GO" id="GO:0005506">
    <property type="term" value="F:iron ion binding"/>
    <property type="evidence" value="ECO:0007669"/>
    <property type="project" value="InterPro"/>
</dbReference>
<dbReference type="InterPro" id="IPR017941">
    <property type="entry name" value="Rieske_2Fe-2S"/>
</dbReference>
<keyword evidence="6" id="KW-0408">Iron</keyword>
<dbReference type="SUPFAM" id="SSF50022">
    <property type="entry name" value="ISP domain"/>
    <property type="match status" value="1"/>
</dbReference>
<dbReference type="AlphaFoldDB" id="A0A2A7S966"/>
<dbReference type="InterPro" id="IPR001663">
    <property type="entry name" value="Rng_hydr_dOase-A"/>
</dbReference>
<dbReference type="SUPFAM" id="SSF55961">
    <property type="entry name" value="Bet v1-like"/>
    <property type="match status" value="1"/>
</dbReference>
<keyword evidence="7" id="KW-0411">Iron-sulfur</keyword>
<name>A0A2A7S966_BURGA</name>
<dbReference type="InterPro" id="IPR015879">
    <property type="entry name" value="Ring_hydroxy_dOase_asu_C_dom"/>
</dbReference>
<evidence type="ECO:0000256" key="6">
    <source>
        <dbReference type="ARBA" id="ARBA00023004"/>
    </source>
</evidence>
<comment type="cofactor">
    <cofactor evidence="1">
        <name>Fe cation</name>
        <dbReference type="ChEBI" id="CHEBI:24875"/>
    </cofactor>
</comment>
<reference evidence="11" key="1">
    <citation type="submission" date="2017-09" db="EMBL/GenBank/DDBJ databases">
        <title>FDA dAtabase for Regulatory Grade micrObial Sequences (FDA-ARGOS): Supporting development and validation of Infectious Disease Dx tests.</title>
        <authorList>
            <person name="Minogue T."/>
            <person name="Wolcott M."/>
            <person name="Wasieloski L."/>
            <person name="Aguilar W."/>
            <person name="Moore D."/>
            <person name="Tallon L."/>
            <person name="Sadzewicz L."/>
            <person name="Ott S."/>
            <person name="Zhao X."/>
            <person name="Nagaraj S."/>
            <person name="Vavikolanu K."/>
            <person name="Aluvathingal J."/>
            <person name="Nadendla S."/>
            <person name="Sichtig H."/>
        </authorList>
    </citation>
    <scope>NUCLEOTIDE SEQUENCE [LARGE SCALE GENOMIC DNA]</scope>
    <source>
        <strain evidence="11">FDAARGOS_390</strain>
    </source>
</reference>
<dbReference type="PROSITE" id="PS00570">
    <property type="entry name" value="RING_HYDROXYL_ALPHA"/>
    <property type="match status" value="1"/>
</dbReference>
<evidence type="ECO:0000256" key="4">
    <source>
        <dbReference type="ARBA" id="ARBA00022723"/>
    </source>
</evidence>
<dbReference type="EMBL" id="PDDY01000004">
    <property type="protein sequence ID" value="PEH39983.1"/>
    <property type="molecule type" value="Genomic_DNA"/>
</dbReference>
<evidence type="ECO:0000259" key="9">
    <source>
        <dbReference type="PROSITE" id="PS51296"/>
    </source>
</evidence>
<proteinExistence type="inferred from homology"/>
<dbReference type="InterPro" id="IPR036922">
    <property type="entry name" value="Rieske_2Fe-2S_sf"/>
</dbReference>
<protein>
    <submittedName>
        <fullName evidence="10">Rieske (2Fe-2S) protein</fullName>
    </submittedName>
</protein>
<evidence type="ECO:0000256" key="3">
    <source>
        <dbReference type="ARBA" id="ARBA00022714"/>
    </source>
</evidence>
<keyword evidence="5" id="KW-0560">Oxidoreductase</keyword>
<evidence type="ECO:0000256" key="8">
    <source>
        <dbReference type="ARBA" id="ARBA00023027"/>
    </source>
</evidence>